<dbReference type="InterPro" id="IPR051912">
    <property type="entry name" value="Alkylbase_DNA_Glycosylase/TA"/>
</dbReference>
<comment type="similarity">
    <text evidence="1">Belongs to the alkylbase DNA glycosidase AlkA family.</text>
</comment>
<dbReference type="GO" id="GO:0008725">
    <property type="term" value="F:DNA-3-methyladenine glycosylase activity"/>
    <property type="evidence" value="ECO:0007669"/>
    <property type="project" value="TreeGrafter"/>
</dbReference>
<dbReference type="GO" id="GO:0032993">
    <property type="term" value="C:protein-DNA complex"/>
    <property type="evidence" value="ECO:0007669"/>
    <property type="project" value="TreeGrafter"/>
</dbReference>
<dbReference type="Proteomes" id="UP001203297">
    <property type="component" value="Unassembled WGS sequence"/>
</dbReference>
<dbReference type="EMBL" id="WTXG01000005">
    <property type="protein sequence ID" value="KAI0305698.1"/>
    <property type="molecule type" value="Genomic_DNA"/>
</dbReference>
<accession>A0AAD4QNC0</accession>
<dbReference type="Gene3D" id="1.10.1670.40">
    <property type="match status" value="1"/>
</dbReference>
<name>A0AAD4QNC0_9AGAM</name>
<dbReference type="CDD" id="cd00056">
    <property type="entry name" value="ENDO3c"/>
    <property type="match status" value="1"/>
</dbReference>
<comment type="caution">
    <text evidence="6">The sequence shown here is derived from an EMBL/GenBank/DDBJ whole genome shotgun (WGS) entry which is preliminary data.</text>
</comment>
<dbReference type="PANTHER" id="PTHR43003">
    <property type="entry name" value="DNA-3-METHYLADENINE GLYCOSYLASE"/>
    <property type="match status" value="1"/>
</dbReference>
<feature type="compositionally biased region" description="Polar residues" evidence="4">
    <location>
        <begin position="1"/>
        <end position="13"/>
    </location>
</feature>
<gene>
    <name evidence="6" type="ORF">B0F90DRAFT_1624578</name>
</gene>
<dbReference type="Pfam" id="PF00730">
    <property type="entry name" value="HhH-GPD"/>
    <property type="match status" value="1"/>
</dbReference>
<dbReference type="InterPro" id="IPR011257">
    <property type="entry name" value="DNA_glycosylase"/>
</dbReference>
<keyword evidence="7" id="KW-1185">Reference proteome</keyword>
<dbReference type="PANTHER" id="PTHR43003:SF5">
    <property type="entry name" value="DNA-3-METHYLADENINE GLYCOSYLASE"/>
    <property type="match status" value="1"/>
</dbReference>
<dbReference type="GO" id="GO:0006307">
    <property type="term" value="P:DNA alkylation repair"/>
    <property type="evidence" value="ECO:0007669"/>
    <property type="project" value="TreeGrafter"/>
</dbReference>
<dbReference type="AlphaFoldDB" id="A0AAD4QNC0"/>
<keyword evidence="2" id="KW-0227">DNA damage</keyword>
<keyword evidence="3" id="KW-0234">DNA repair</keyword>
<dbReference type="GO" id="GO:0006285">
    <property type="term" value="P:base-excision repair, AP site formation"/>
    <property type="evidence" value="ECO:0007669"/>
    <property type="project" value="TreeGrafter"/>
</dbReference>
<dbReference type="GO" id="GO:0005634">
    <property type="term" value="C:nucleus"/>
    <property type="evidence" value="ECO:0007669"/>
    <property type="project" value="TreeGrafter"/>
</dbReference>
<evidence type="ECO:0000259" key="5">
    <source>
        <dbReference type="Pfam" id="PF00730"/>
    </source>
</evidence>
<evidence type="ECO:0000256" key="2">
    <source>
        <dbReference type="ARBA" id="ARBA00022763"/>
    </source>
</evidence>
<evidence type="ECO:0000256" key="4">
    <source>
        <dbReference type="SAM" id="MobiDB-lite"/>
    </source>
</evidence>
<dbReference type="GO" id="GO:0032131">
    <property type="term" value="F:alkylated DNA binding"/>
    <property type="evidence" value="ECO:0007669"/>
    <property type="project" value="TreeGrafter"/>
</dbReference>
<organism evidence="6 7">
    <name type="scientific">Multifurca ochricompacta</name>
    <dbReference type="NCBI Taxonomy" id="376703"/>
    <lineage>
        <taxon>Eukaryota</taxon>
        <taxon>Fungi</taxon>
        <taxon>Dikarya</taxon>
        <taxon>Basidiomycota</taxon>
        <taxon>Agaricomycotina</taxon>
        <taxon>Agaricomycetes</taxon>
        <taxon>Russulales</taxon>
        <taxon>Russulaceae</taxon>
        <taxon>Multifurca</taxon>
    </lineage>
</organism>
<dbReference type="InterPro" id="IPR003265">
    <property type="entry name" value="HhH-GPD_domain"/>
</dbReference>
<evidence type="ECO:0000313" key="6">
    <source>
        <dbReference type="EMBL" id="KAI0305698.1"/>
    </source>
</evidence>
<sequence>MPITRSASRSATKSVPKRPAESNLVVTKRLKTSDKAKVKPEVNAVSLPLIKPPSEEQVTPLPAQLTFSLQHAKDHLIQADHRFRDVFSCLPCKPFESLQGIHPFRTLCTSILGQQISWLAARAIEHKFLRLFFPELPEKPDEQYWGKTRQDVFPSAYQVATTEIATLRTAGLSGRKAEYVRDLATRFADGRLTNQKLLDANDEGLFELLTSVYGIGKAIEMFAIFSLRRPDILPVGMYHDEYVETIRLTFAGDLGVQRGLLRWVISLHQPEYRIEISPKKLPDPTADPRTAKDKSKLNVNEFQNTKEGLDRALVSPPSDASSVLPAVSATSHDVLGTPLRRDANVVADNTPGALGLPSMPPPLTPSVTRVLSRAPDAPPPPLPAGLTVASLRSRLDGKKKIKGAILTPTEMEELTESWRPYRSIGVYYMWALTEEKAES</sequence>
<dbReference type="FunFam" id="1.10.340.30:FF:000004">
    <property type="entry name" value="DNA-3-methyladenine glycosylase II"/>
    <property type="match status" value="1"/>
</dbReference>
<reference evidence="6" key="1">
    <citation type="journal article" date="2022" name="New Phytol.">
        <title>Evolutionary transition to the ectomycorrhizal habit in the genomes of a hyperdiverse lineage of mushroom-forming fungi.</title>
        <authorList>
            <person name="Looney B."/>
            <person name="Miyauchi S."/>
            <person name="Morin E."/>
            <person name="Drula E."/>
            <person name="Courty P.E."/>
            <person name="Kohler A."/>
            <person name="Kuo A."/>
            <person name="LaButti K."/>
            <person name="Pangilinan J."/>
            <person name="Lipzen A."/>
            <person name="Riley R."/>
            <person name="Andreopoulos W."/>
            <person name="He G."/>
            <person name="Johnson J."/>
            <person name="Nolan M."/>
            <person name="Tritt A."/>
            <person name="Barry K.W."/>
            <person name="Grigoriev I.V."/>
            <person name="Nagy L.G."/>
            <person name="Hibbett D."/>
            <person name="Henrissat B."/>
            <person name="Matheny P.B."/>
            <person name="Labbe J."/>
            <person name="Martin F.M."/>
        </authorList>
    </citation>
    <scope>NUCLEOTIDE SEQUENCE</scope>
    <source>
        <strain evidence="6">BPL690</strain>
    </source>
</reference>
<dbReference type="GO" id="GO:0043916">
    <property type="term" value="F:DNA-7-methylguanine glycosylase activity"/>
    <property type="evidence" value="ECO:0007669"/>
    <property type="project" value="TreeGrafter"/>
</dbReference>
<dbReference type="Gene3D" id="1.10.340.30">
    <property type="entry name" value="Hypothetical protein, domain 2"/>
    <property type="match status" value="1"/>
</dbReference>
<dbReference type="SUPFAM" id="SSF48150">
    <property type="entry name" value="DNA-glycosylase"/>
    <property type="match status" value="1"/>
</dbReference>
<feature type="domain" description="HhH-GPD" evidence="5">
    <location>
        <begin position="110"/>
        <end position="269"/>
    </location>
</feature>
<evidence type="ECO:0000313" key="7">
    <source>
        <dbReference type="Proteomes" id="UP001203297"/>
    </source>
</evidence>
<feature type="region of interest" description="Disordered" evidence="4">
    <location>
        <begin position="1"/>
        <end position="26"/>
    </location>
</feature>
<protein>
    <submittedName>
        <fullName evidence="6">DNA glycosylase</fullName>
    </submittedName>
</protein>
<evidence type="ECO:0000256" key="1">
    <source>
        <dbReference type="ARBA" id="ARBA00010817"/>
    </source>
</evidence>
<evidence type="ECO:0000256" key="3">
    <source>
        <dbReference type="ARBA" id="ARBA00023204"/>
    </source>
</evidence>
<proteinExistence type="inferred from homology"/>